<gene>
    <name evidence="3" type="ORF">SEMRO_487_G152750.1</name>
</gene>
<dbReference type="EMBL" id="CAICTM010000486">
    <property type="protein sequence ID" value="CAB9511476.1"/>
    <property type="molecule type" value="Genomic_DNA"/>
</dbReference>
<keyword evidence="4" id="KW-1185">Reference proteome</keyword>
<dbReference type="Proteomes" id="UP001153069">
    <property type="component" value="Unassembled WGS sequence"/>
</dbReference>
<comment type="caution">
    <text evidence="3">The sequence shown here is derived from an EMBL/GenBank/DDBJ whole genome shotgun (WGS) entry which is preliminary data.</text>
</comment>
<evidence type="ECO:0000256" key="1">
    <source>
        <dbReference type="SAM" id="SignalP"/>
    </source>
</evidence>
<dbReference type="PANTHER" id="PTHR43147:SF2">
    <property type="entry name" value="NADP-DEPENDENT OXIDOREDUCTASE DOMAIN-CONTAINING PROTEIN"/>
    <property type="match status" value="1"/>
</dbReference>
<keyword evidence="1" id="KW-0732">Signal</keyword>
<dbReference type="OrthoDB" id="48988at2759"/>
<sequence>MASLLLLVVAVCLQPSESFVLHGQPSTVSTTTTRLAAHRHLFEDDFSQLSRRQACQQAAMATTTGLILPRSARAATEDQTKTVPTVQLGDSSLEVSRTIQGHWQLAGGHGKIREADALANMEAHYKAGITTLDTADIYGPSEIIMGKFMAKQPNAIPCTKFCCFRFLDEITRDEVRQRITKACEKLQVAKLPLVQYFWLRYDVKKYVDVALWLTELKEEGLIQEIGATNFDLPKLKELKKAGVPIVSHQVQLSALDRRPIQSGMADWCAAEKISLIAFGTVGSGILSQRYLGKPAPTQEQKNTASMRMYSNTAARFGSWSLVQEVLQTMDAIANQVRRDGRCAECTIANVAQRYILQTPAVASVLIGVRNQDHIAENVRTHSFELRQDETDAIDAVVAKRKGPEGDVWDIERGSL</sequence>
<reference evidence="3" key="1">
    <citation type="submission" date="2020-06" db="EMBL/GenBank/DDBJ databases">
        <authorList>
            <consortium name="Plant Systems Biology data submission"/>
        </authorList>
    </citation>
    <scope>NUCLEOTIDE SEQUENCE</scope>
    <source>
        <strain evidence="3">D6</strain>
    </source>
</reference>
<dbReference type="SUPFAM" id="SSF51430">
    <property type="entry name" value="NAD(P)-linked oxidoreductase"/>
    <property type="match status" value="1"/>
</dbReference>
<evidence type="ECO:0000259" key="2">
    <source>
        <dbReference type="Pfam" id="PF00248"/>
    </source>
</evidence>
<dbReference type="Gene3D" id="3.20.20.100">
    <property type="entry name" value="NADP-dependent oxidoreductase domain"/>
    <property type="match status" value="1"/>
</dbReference>
<protein>
    <submittedName>
        <fullName evidence="3">Probable aldo-keto reductase</fullName>
    </submittedName>
</protein>
<organism evidence="3 4">
    <name type="scientific">Seminavis robusta</name>
    <dbReference type="NCBI Taxonomy" id="568900"/>
    <lineage>
        <taxon>Eukaryota</taxon>
        <taxon>Sar</taxon>
        <taxon>Stramenopiles</taxon>
        <taxon>Ochrophyta</taxon>
        <taxon>Bacillariophyta</taxon>
        <taxon>Bacillariophyceae</taxon>
        <taxon>Bacillariophycidae</taxon>
        <taxon>Naviculales</taxon>
        <taxon>Naviculaceae</taxon>
        <taxon>Seminavis</taxon>
    </lineage>
</organism>
<evidence type="ECO:0000313" key="4">
    <source>
        <dbReference type="Proteomes" id="UP001153069"/>
    </source>
</evidence>
<dbReference type="CDD" id="cd19101">
    <property type="entry name" value="AKR_unchar"/>
    <property type="match status" value="1"/>
</dbReference>
<feature type="chain" id="PRO_5040174545" evidence="1">
    <location>
        <begin position="19"/>
        <end position="415"/>
    </location>
</feature>
<evidence type="ECO:0000313" key="3">
    <source>
        <dbReference type="EMBL" id="CAB9511476.1"/>
    </source>
</evidence>
<name>A0A9N8DZ14_9STRA</name>
<proteinExistence type="predicted"/>
<dbReference type="InterPro" id="IPR036812">
    <property type="entry name" value="NAD(P)_OxRdtase_dom_sf"/>
</dbReference>
<accession>A0A9N8DZ14</accession>
<dbReference type="AlphaFoldDB" id="A0A9N8DZ14"/>
<dbReference type="Pfam" id="PF00248">
    <property type="entry name" value="Aldo_ket_red"/>
    <property type="match status" value="1"/>
</dbReference>
<dbReference type="InterPro" id="IPR023210">
    <property type="entry name" value="NADP_OxRdtase_dom"/>
</dbReference>
<feature type="domain" description="NADP-dependent oxidoreductase" evidence="2">
    <location>
        <begin position="101"/>
        <end position="397"/>
    </location>
</feature>
<feature type="signal peptide" evidence="1">
    <location>
        <begin position="1"/>
        <end position="18"/>
    </location>
</feature>
<dbReference type="PANTHER" id="PTHR43147">
    <property type="entry name" value="PROTEIN TAS"/>
    <property type="match status" value="1"/>
</dbReference>